<reference evidence="10 11" key="1">
    <citation type="submission" date="2017-10" db="EMBL/GenBank/DDBJ databases">
        <title>Genome announcement of Methylocella silvestris TVC from permafrost.</title>
        <authorList>
            <person name="Wang J."/>
            <person name="Geng K."/>
            <person name="Ul-Haque F."/>
            <person name="Crombie A.T."/>
            <person name="Street L.E."/>
            <person name="Wookey P.A."/>
            <person name="Murrell J.C."/>
            <person name="Pratscher J."/>
        </authorList>
    </citation>
    <scope>NUCLEOTIDE SEQUENCE [LARGE SCALE GENOMIC DNA]</scope>
    <source>
        <strain evidence="10 11">TVC</strain>
    </source>
</reference>
<dbReference type="SUPFAM" id="SSF82714">
    <property type="entry name" value="Multidrug efflux transporter AcrB TolC docking domain, DN and DC subdomains"/>
    <property type="match status" value="2"/>
</dbReference>
<evidence type="ECO:0000256" key="1">
    <source>
        <dbReference type="ARBA" id="ARBA00004429"/>
    </source>
</evidence>
<feature type="transmembrane region" description="Helical" evidence="9">
    <location>
        <begin position="529"/>
        <end position="548"/>
    </location>
</feature>
<feature type="transmembrane region" description="Helical" evidence="9">
    <location>
        <begin position="334"/>
        <end position="353"/>
    </location>
</feature>
<dbReference type="PRINTS" id="PR00702">
    <property type="entry name" value="ACRIFLAVINRP"/>
</dbReference>
<evidence type="ECO:0000256" key="7">
    <source>
        <dbReference type="ARBA" id="ARBA00023136"/>
    </source>
</evidence>
<keyword evidence="6 9" id="KW-1133">Transmembrane helix</keyword>
<dbReference type="Gene3D" id="1.20.1640.10">
    <property type="entry name" value="Multidrug efflux transporter AcrB transmembrane domain"/>
    <property type="match status" value="2"/>
</dbReference>
<keyword evidence="4" id="KW-0997">Cell inner membrane</keyword>
<feature type="region of interest" description="Disordered" evidence="8">
    <location>
        <begin position="1024"/>
        <end position="1057"/>
    </location>
</feature>
<dbReference type="RefSeq" id="WP_102845227.1">
    <property type="nucleotide sequence ID" value="NZ_PDZR01000032.1"/>
</dbReference>
<name>A0A2J7TCF1_METSI</name>
<dbReference type="Pfam" id="PF00873">
    <property type="entry name" value="ACR_tran"/>
    <property type="match status" value="1"/>
</dbReference>
<dbReference type="Proteomes" id="UP000236286">
    <property type="component" value="Unassembled WGS sequence"/>
</dbReference>
<keyword evidence="7 9" id="KW-0472">Membrane</keyword>
<evidence type="ECO:0000256" key="9">
    <source>
        <dbReference type="SAM" id="Phobius"/>
    </source>
</evidence>
<evidence type="ECO:0000256" key="3">
    <source>
        <dbReference type="ARBA" id="ARBA00022475"/>
    </source>
</evidence>
<comment type="subcellular location">
    <subcellularLocation>
        <location evidence="1">Cell inner membrane</location>
        <topology evidence="1">Multi-pass membrane protein</topology>
    </subcellularLocation>
</comment>
<dbReference type="EMBL" id="PDZR01000032">
    <property type="protein sequence ID" value="PNG24435.1"/>
    <property type="molecule type" value="Genomic_DNA"/>
</dbReference>
<dbReference type="PANTHER" id="PTHR32063:SF21">
    <property type="entry name" value="MULTIDRUG RESISTANCE PROTEIN MDTB"/>
    <property type="match status" value="1"/>
</dbReference>
<feature type="transmembrane region" description="Helical" evidence="9">
    <location>
        <begin position="859"/>
        <end position="876"/>
    </location>
</feature>
<evidence type="ECO:0000256" key="8">
    <source>
        <dbReference type="SAM" id="MobiDB-lite"/>
    </source>
</evidence>
<evidence type="ECO:0000256" key="5">
    <source>
        <dbReference type="ARBA" id="ARBA00022692"/>
    </source>
</evidence>
<feature type="transmembrane region" description="Helical" evidence="9">
    <location>
        <begin position="360"/>
        <end position="381"/>
    </location>
</feature>
<evidence type="ECO:0000256" key="2">
    <source>
        <dbReference type="ARBA" id="ARBA00022448"/>
    </source>
</evidence>
<evidence type="ECO:0000313" key="11">
    <source>
        <dbReference type="Proteomes" id="UP000236286"/>
    </source>
</evidence>
<dbReference type="Gene3D" id="3.30.2090.10">
    <property type="entry name" value="Multidrug efflux transporter AcrB TolC docking domain, DN and DC subdomains"/>
    <property type="match status" value="2"/>
</dbReference>
<dbReference type="GO" id="GO:0005886">
    <property type="term" value="C:plasma membrane"/>
    <property type="evidence" value="ECO:0007669"/>
    <property type="project" value="UniProtKB-SubCell"/>
</dbReference>
<dbReference type="FunFam" id="1.20.1640.10:FF:000001">
    <property type="entry name" value="Efflux pump membrane transporter"/>
    <property type="match status" value="1"/>
</dbReference>
<keyword evidence="3" id="KW-1003">Cell membrane</keyword>
<dbReference type="SUPFAM" id="SSF82866">
    <property type="entry name" value="Multidrug efflux transporter AcrB transmembrane domain"/>
    <property type="match status" value="2"/>
</dbReference>
<evidence type="ECO:0000313" key="10">
    <source>
        <dbReference type="EMBL" id="PNG24435.1"/>
    </source>
</evidence>
<dbReference type="InterPro" id="IPR001036">
    <property type="entry name" value="Acrflvin-R"/>
</dbReference>
<sequence length="1057" mass="110971">MNLSSGFIRRPIATTLLMVAIVALGAIGYVLLPVAALPNIDSPTIQVTAQLPGADPGTMASSVATQLERQFGQIAGVSQMTSSSGAGLTQVTLQFDRSRSIDAAATDVQAAISATQGLLPATLLSTPTYRKINPADTPILLIALTSDVLPIMTVSDYANSILAQKLSQVPGVGLVGVGGLVNPAIRIQVNPAQLAAANLDFESVRTALAAVTVDQAKGQLYGGQQAVALQTNDQLTTAEGFADTIVAYRDGAPIRVRDIGRAIKAPQDTTLAGWLNEKPAVLLAVQREPGANVMATVEAIKKSLPRLQASLPPSIDVKIVSDRTQTIAASINDVRFTLLLTIGLVVMVIAVFLRRLWATVIPAISVPISIVGTFAVMYVLGFSLDNLSLMALTIAVGFVVDDAIVMVENIVRHIEGGASPMQAALDGAGEIGFTILSISISLVAVFIPLFLMGGVVGLLFREFAVTVAVSILVSVAVSLTLTPMLCASLLPAAAAAKENWASRGLEHFFVWLNAVYDRALVVALRHRRVTLAVMLATVAATVALFIVIPKGFFPQQDTGLIIGVSEGAQDVSPDGMKQRLKAILEIAASDSAVASAVGYIGPGGPTVTENDGRVFITLKPKGERDVTADQIIARLSVAMQQVQGMVLYMQAAQDINIGGRISKTQYQYTLTGVDSDELTRYAPLLFERLKTLPELASVATDQQSAGRTLNVEIDRTAAARLGIDPATVDSTLYDAFGQRHVARIYTALNQYYVILEVDPRYQLGPNALERIYIRTQNNTMTPLRQIARLTSGVAPIAINHQNQFPSVTLSFNLAPGATIGAAVAAVEAANAALHMPRSIAAGFSGNAQAFQNSLGSTPPLILAALFAVYIILGMLYESAIHPLTILSTLPSAGLGALATLALVGRPLDVIGIIGIMLLIGIVKKNGIMLVDVALEAQRTRGLSAEDAAHEAARLRFRPILMTTMCALLGGIPLMLGTGTGSEIRQPLGYAIVGGLLVSQALTLFTTPVVYIYMDKLGAALSRGRKGRADPAAASKQDPRPPTASSRAANAAPGGQAS</sequence>
<accession>A0A2J7TCF1</accession>
<feature type="transmembrane region" description="Helical" evidence="9">
    <location>
        <begin position="12"/>
        <end position="32"/>
    </location>
</feature>
<evidence type="ECO:0000256" key="6">
    <source>
        <dbReference type="ARBA" id="ARBA00022989"/>
    </source>
</evidence>
<proteinExistence type="predicted"/>
<feature type="transmembrane region" description="Helical" evidence="9">
    <location>
        <begin position="954"/>
        <end position="975"/>
    </location>
</feature>
<feature type="transmembrane region" description="Helical" evidence="9">
    <location>
        <begin position="987"/>
        <end position="1012"/>
    </location>
</feature>
<dbReference type="InterPro" id="IPR027463">
    <property type="entry name" value="AcrB_DN_DC_subdom"/>
</dbReference>
<dbReference type="Gene3D" id="3.30.70.1430">
    <property type="entry name" value="Multidrug efflux transporter AcrB pore domain"/>
    <property type="match status" value="2"/>
</dbReference>
<gene>
    <name evidence="10" type="ORF">CR492_18610</name>
</gene>
<dbReference type="GO" id="GO:0042910">
    <property type="term" value="F:xenobiotic transmembrane transporter activity"/>
    <property type="evidence" value="ECO:0007669"/>
    <property type="project" value="TreeGrafter"/>
</dbReference>
<organism evidence="10 11">
    <name type="scientific">Methylocella silvestris</name>
    <dbReference type="NCBI Taxonomy" id="199596"/>
    <lineage>
        <taxon>Bacteria</taxon>
        <taxon>Pseudomonadati</taxon>
        <taxon>Pseudomonadota</taxon>
        <taxon>Alphaproteobacteria</taxon>
        <taxon>Hyphomicrobiales</taxon>
        <taxon>Beijerinckiaceae</taxon>
        <taxon>Methylocella</taxon>
    </lineage>
</organism>
<dbReference type="SUPFAM" id="SSF82693">
    <property type="entry name" value="Multidrug efflux transporter AcrB pore domain, PN1, PN2, PC1 and PC2 subdomains"/>
    <property type="match status" value="3"/>
</dbReference>
<dbReference type="Gene3D" id="3.30.70.1320">
    <property type="entry name" value="Multidrug efflux transporter AcrB pore domain like"/>
    <property type="match status" value="1"/>
</dbReference>
<dbReference type="OrthoDB" id="9807350at2"/>
<feature type="transmembrane region" description="Helical" evidence="9">
    <location>
        <begin position="431"/>
        <end position="451"/>
    </location>
</feature>
<dbReference type="AlphaFoldDB" id="A0A2J7TCF1"/>
<feature type="transmembrane region" description="Helical" evidence="9">
    <location>
        <begin position="463"/>
        <end position="490"/>
    </location>
</feature>
<protein>
    <submittedName>
        <fullName evidence="10">Acriflavine resistance protein B</fullName>
    </submittedName>
</protein>
<evidence type="ECO:0000256" key="4">
    <source>
        <dbReference type="ARBA" id="ARBA00022519"/>
    </source>
</evidence>
<keyword evidence="2" id="KW-0813">Transport</keyword>
<dbReference type="PANTHER" id="PTHR32063">
    <property type="match status" value="1"/>
</dbReference>
<comment type="caution">
    <text evidence="10">The sequence shown here is derived from an EMBL/GenBank/DDBJ whole genome shotgun (WGS) entry which is preliminary data.</text>
</comment>
<keyword evidence="5 9" id="KW-0812">Transmembrane</keyword>
<dbReference type="Gene3D" id="3.30.70.1440">
    <property type="entry name" value="Multidrug efflux transporter AcrB pore domain"/>
    <property type="match status" value="1"/>
</dbReference>